<organism evidence="1">
    <name type="scientific">Salmonella enterica</name>
    <name type="common">Salmonella choleraesuis</name>
    <dbReference type="NCBI Taxonomy" id="28901"/>
    <lineage>
        <taxon>Bacteria</taxon>
        <taxon>Pseudomonadati</taxon>
        <taxon>Pseudomonadota</taxon>
        <taxon>Gammaproteobacteria</taxon>
        <taxon>Enterobacterales</taxon>
        <taxon>Enterobacteriaceae</taxon>
        <taxon>Salmonella</taxon>
    </lineage>
</organism>
<protein>
    <recommendedName>
        <fullName evidence="2">Lipoprotein</fullName>
    </recommendedName>
</protein>
<sequence>MTNKIIFSLLFTLSGCSTVDKALRHPFTDYYRIRTDIANVRDSPNSDILEKPIMAMGAGVFIAVKNTGNTLVFFQGQQPLSDSWGGDDVLVNFTRANYEKERKPIQDFIDFMDSGRKDYGDFNVELSSKYGDYDGVFDYDRVLLSKYIIREVTVNPYSDKNKHNEMNLLIFYSVPEIKQPYILHGHINDEQAKKLLKISDDWYNHQLNLNNNKIFFKCGITCYDDPDELPWYRNYLP</sequence>
<evidence type="ECO:0008006" key="2">
    <source>
        <dbReference type="Google" id="ProtNLM"/>
    </source>
</evidence>
<dbReference type="PROSITE" id="PS51257">
    <property type="entry name" value="PROKAR_LIPOPROTEIN"/>
    <property type="match status" value="1"/>
</dbReference>
<dbReference type="AlphaFoldDB" id="A0A760BI29"/>
<dbReference type="EMBL" id="DAAXRP010000032">
    <property type="protein sequence ID" value="HAG2284878.1"/>
    <property type="molecule type" value="Genomic_DNA"/>
</dbReference>
<proteinExistence type="predicted"/>
<comment type="caution">
    <text evidence="1">The sequence shown here is derived from an EMBL/GenBank/DDBJ whole genome shotgun (WGS) entry which is preliminary data.</text>
</comment>
<name>A0A760BI29_SALER</name>
<evidence type="ECO:0000313" key="1">
    <source>
        <dbReference type="EMBL" id="HAG2284878.1"/>
    </source>
</evidence>
<reference evidence="1" key="1">
    <citation type="journal article" date="2018" name="Genome Biol.">
        <title>SKESA: strategic k-mer extension for scrupulous assemblies.</title>
        <authorList>
            <person name="Souvorov A."/>
            <person name="Agarwala R."/>
            <person name="Lipman D.J."/>
        </authorList>
    </citation>
    <scope>NUCLEOTIDE SEQUENCE</scope>
    <source>
        <strain evidence="1">MA.CK_94/00001630</strain>
    </source>
</reference>
<accession>A0A760BI29</accession>
<gene>
    <name evidence="1" type="ORF">G8W61_005278</name>
</gene>
<reference evidence="1" key="2">
    <citation type="submission" date="2020-02" db="EMBL/GenBank/DDBJ databases">
        <authorList>
            <consortium name="NCBI Pathogen Detection Project"/>
        </authorList>
    </citation>
    <scope>NUCLEOTIDE SEQUENCE</scope>
    <source>
        <strain evidence="1">MA.CK_94/00001630</strain>
    </source>
</reference>